<evidence type="ECO:0000256" key="2">
    <source>
        <dbReference type="ARBA" id="ARBA00007025"/>
    </source>
</evidence>
<evidence type="ECO:0000256" key="5">
    <source>
        <dbReference type="ARBA" id="ARBA00022840"/>
    </source>
</evidence>
<organism evidence="10">
    <name type="scientific">Rhizophora mucronata</name>
    <name type="common">Asiatic mangrove</name>
    <dbReference type="NCBI Taxonomy" id="61149"/>
    <lineage>
        <taxon>Eukaryota</taxon>
        <taxon>Viridiplantae</taxon>
        <taxon>Streptophyta</taxon>
        <taxon>Embryophyta</taxon>
        <taxon>Tracheophyta</taxon>
        <taxon>Spermatophyta</taxon>
        <taxon>Magnoliopsida</taxon>
        <taxon>eudicotyledons</taxon>
        <taxon>Gunneridae</taxon>
        <taxon>Pentapetalae</taxon>
        <taxon>rosids</taxon>
        <taxon>fabids</taxon>
        <taxon>Malpighiales</taxon>
        <taxon>Rhizophoraceae</taxon>
        <taxon>Rhizophora</taxon>
    </lineage>
</organism>
<feature type="compositionally biased region" description="Basic and acidic residues" evidence="8">
    <location>
        <begin position="33"/>
        <end position="44"/>
    </location>
</feature>
<keyword evidence="5" id="KW-0067">ATP-binding</keyword>
<dbReference type="GO" id="GO:0004386">
    <property type="term" value="F:helicase activity"/>
    <property type="evidence" value="ECO:0007669"/>
    <property type="project" value="UniProtKB-KW"/>
</dbReference>
<evidence type="ECO:0000256" key="3">
    <source>
        <dbReference type="ARBA" id="ARBA00022741"/>
    </source>
</evidence>
<dbReference type="EMBL" id="GGEC01053602">
    <property type="protein sequence ID" value="MBX34086.1"/>
    <property type="molecule type" value="Transcribed_RNA"/>
</dbReference>
<keyword evidence="4" id="KW-0347">Helicase</keyword>
<name>A0A2P2MV42_RHIMU</name>
<evidence type="ECO:0000256" key="7">
    <source>
        <dbReference type="ARBA" id="ARBA00023242"/>
    </source>
</evidence>
<keyword evidence="9" id="KW-0812">Transmembrane</keyword>
<evidence type="ECO:0000256" key="8">
    <source>
        <dbReference type="SAM" id="MobiDB-lite"/>
    </source>
</evidence>
<dbReference type="InterPro" id="IPR044574">
    <property type="entry name" value="ARIP4-like"/>
</dbReference>
<keyword evidence="3" id="KW-0547">Nucleotide-binding</keyword>
<dbReference type="GO" id="GO:0003677">
    <property type="term" value="F:DNA binding"/>
    <property type="evidence" value="ECO:0007669"/>
    <property type="project" value="UniProtKB-KW"/>
</dbReference>
<keyword evidence="7" id="KW-0539">Nucleus</keyword>
<dbReference type="AlphaFoldDB" id="A0A2P2MV42"/>
<keyword evidence="9" id="KW-1133">Transmembrane helix</keyword>
<feature type="compositionally biased region" description="Low complexity" evidence="8">
    <location>
        <begin position="10"/>
        <end position="19"/>
    </location>
</feature>
<evidence type="ECO:0000256" key="4">
    <source>
        <dbReference type="ARBA" id="ARBA00022806"/>
    </source>
</evidence>
<reference evidence="10" key="1">
    <citation type="submission" date="2018-02" db="EMBL/GenBank/DDBJ databases">
        <title>Rhizophora mucronata_Transcriptome.</title>
        <authorList>
            <person name="Meera S.P."/>
            <person name="Sreeshan A."/>
            <person name="Augustine A."/>
        </authorList>
    </citation>
    <scope>NUCLEOTIDE SEQUENCE</scope>
    <source>
        <tissue evidence="10">Leaf</tissue>
    </source>
</reference>
<sequence>MEEKHEVDVGSASGDSFTGDSDDDEPSISGEDDTVHHEEPLTEREIEELIAEFLEVESKAAEAQEALEKESLAKVESEVRDELAQTLTGDDLEAAVEEEMANFSEEWEGVLDELETNSTHLLEQLDGAGIELPSLYKWIESQAQNCCFTDAWKRRAHWVGCRMTSDITQSVADAEKYLQTHRPVRRRHGKLLEEGASGFLKKKLMINDDKEALAENGDVDWASLKNLFSSSASKDAISFGSKYWASVYLANTPQEAAMMGLKFPGVNEVDWFLKFPILPCDTFVLCSYVTCFVSMPLILILYHLHSHLVNLNYY</sequence>
<protein>
    <submittedName>
        <fullName evidence="10">Protein CHROMATIN REMODELING 20-like isoform X2</fullName>
    </submittedName>
</protein>
<feature type="transmembrane region" description="Helical" evidence="9">
    <location>
        <begin position="282"/>
        <end position="304"/>
    </location>
</feature>
<dbReference type="PANTHER" id="PTHR45797">
    <property type="entry name" value="RAD54-LIKE"/>
    <property type="match status" value="1"/>
</dbReference>
<evidence type="ECO:0000256" key="6">
    <source>
        <dbReference type="ARBA" id="ARBA00023125"/>
    </source>
</evidence>
<keyword evidence="9" id="KW-0472">Membrane</keyword>
<comment type="similarity">
    <text evidence="2">Belongs to the SNF2/RAD54 helicase family.</text>
</comment>
<evidence type="ECO:0000256" key="9">
    <source>
        <dbReference type="SAM" id="Phobius"/>
    </source>
</evidence>
<accession>A0A2P2MV42</accession>
<proteinExistence type="inferred from homology"/>
<dbReference type="GO" id="GO:0005524">
    <property type="term" value="F:ATP binding"/>
    <property type="evidence" value="ECO:0007669"/>
    <property type="project" value="UniProtKB-KW"/>
</dbReference>
<feature type="compositionally biased region" description="Acidic residues" evidence="8">
    <location>
        <begin position="20"/>
        <end position="32"/>
    </location>
</feature>
<dbReference type="GO" id="GO:0005634">
    <property type="term" value="C:nucleus"/>
    <property type="evidence" value="ECO:0007669"/>
    <property type="project" value="UniProtKB-SubCell"/>
</dbReference>
<keyword evidence="4" id="KW-0378">Hydrolase</keyword>
<evidence type="ECO:0000256" key="1">
    <source>
        <dbReference type="ARBA" id="ARBA00004123"/>
    </source>
</evidence>
<evidence type="ECO:0000313" key="10">
    <source>
        <dbReference type="EMBL" id="MBX34086.1"/>
    </source>
</evidence>
<comment type="subcellular location">
    <subcellularLocation>
        <location evidence="1">Nucleus</location>
    </subcellularLocation>
</comment>
<keyword evidence="6" id="KW-0238">DNA-binding</keyword>
<dbReference type="PANTHER" id="PTHR45797:SF1">
    <property type="entry name" value="HELICASE ARIP4"/>
    <property type="match status" value="1"/>
</dbReference>
<dbReference type="GO" id="GO:0016887">
    <property type="term" value="F:ATP hydrolysis activity"/>
    <property type="evidence" value="ECO:0007669"/>
    <property type="project" value="InterPro"/>
</dbReference>
<feature type="region of interest" description="Disordered" evidence="8">
    <location>
        <begin position="1"/>
        <end position="44"/>
    </location>
</feature>